<sequence>IRSTCGHDDHNTKACRLQETIPISPAFISTNECVENFLQKGAMVDGQDWLTNRKAISSRYVEKFMSSCGALCAYVSFKS</sequence>
<evidence type="ECO:0000313" key="1">
    <source>
        <dbReference type="EMBL" id="CAK9169819.1"/>
    </source>
</evidence>
<accession>A0ABC8TK30</accession>
<name>A0ABC8TK30_9AQUA</name>
<dbReference type="Proteomes" id="UP001642360">
    <property type="component" value="Unassembled WGS sequence"/>
</dbReference>
<reference evidence="1 2" key="1">
    <citation type="submission" date="2024-02" db="EMBL/GenBank/DDBJ databases">
        <authorList>
            <person name="Vignale AGUSTIN F."/>
            <person name="Sosa J E."/>
            <person name="Modenutti C."/>
        </authorList>
    </citation>
    <scope>NUCLEOTIDE SEQUENCE [LARGE SCALE GENOMIC DNA]</scope>
</reference>
<organism evidence="1 2">
    <name type="scientific">Ilex paraguariensis</name>
    <name type="common">yerba mate</name>
    <dbReference type="NCBI Taxonomy" id="185542"/>
    <lineage>
        <taxon>Eukaryota</taxon>
        <taxon>Viridiplantae</taxon>
        <taxon>Streptophyta</taxon>
        <taxon>Embryophyta</taxon>
        <taxon>Tracheophyta</taxon>
        <taxon>Spermatophyta</taxon>
        <taxon>Magnoliopsida</taxon>
        <taxon>eudicotyledons</taxon>
        <taxon>Gunneridae</taxon>
        <taxon>Pentapetalae</taxon>
        <taxon>asterids</taxon>
        <taxon>campanulids</taxon>
        <taxon>Aquifoliales</taxon>
        <taxon>Aquifoliaceae</taxon>
        <taxon>Ilex</taxon>
    </lineage>
</organism>
<feature type="non-terminal residue" evidence="1">
    <location>
        <position position="1"/>
    </location>
</feature>
<dbReference type="EMBL" id="CAUOFW020005371">
    <property type="protein sequence ID" value="CAK9169819.1"/>
    <property type="molecule type" value="Genomic_DNA"/>
</dbReference>
<proteinExistence type="predicted"/>
<gene>
    <name evidence="1" type="ORF">ILEXP_LOCUS39293</name>
</gene>
<keyword evidence="2" id="KW-1185">Reference proteome</keyword>
<protein>
    <submittedName>
        <fullName evidence="1">Uncharacterized protein</fullName>
    </submittedName>
</protein>
<comment type="caution">
    <text evidence="1">The sequence shown here is derived from an EMBL/GenBank/DDBJ whole genome shotgun (WGS) entry which is preliminary data.</text>
</comment>
<evidence type="ECO:0000313" key="2">
    <source>
        <dbReference type="Proteomes" id="UP001642360"/>
    </source>
</evidence>
<dbReference type="AlphaFoldDB" id="A0ABC8TK30"/>